<sequence length="306" mass="34082">MAEAGFLLNNDNENEDNMFDIPDAKRIRRADLTMHSRSASPSPSPSPELQKALNAHLASLYGPISSSPPSPTQHPQPQHPSSQKQTPSFEPSVEFEFEFCLFSTTTTTTTTTGATPQKIILETDNDEAETNNQAASGSSRGGFLRPRPREYYISSGPSDEVRAHYASAALEGEDVLRLAGGRNWGLEVPWRVSVLRSRQSKGMGVGDGARIEGGEEEVEKGKKTKAGKKRRILLREKRRKKEVAEEGRRRREEEREVAEREKRTRRNREKKVKRKMKERAMKGVGGGGGEGEGGSEGDRREFVGYR</sequence>
<dbReference type="RefSeq" id="XP_018065790.1">
    <property type="nucleotide sequence ID" value="XM_018222978.1"/>
</dbReference>
<evidence type="ECO:0000313" key="2">
    <source>
        <dbReference type="EMBL" id="KUJ11435.1"/>
    </source>
</evidence>
<dbReference type="Pfam" id="PF09428">
    <property type="entry name" value="DUF2011"/>
    <property type="match status" value="1"/>
</dbReference>
<dbReference type="KEGG" id="psco:LY89DRAFT_786371"/>
<feature type="compositionally biased region" description="Basic and acidic residues" evidence="1">
    <location>
        <begin position="22"/>
        <end position="34"/>
    </location>
</feature>
<evidence type="ECO:0000256" key="1">
    <source>
        <dbReference type="SAM" id="MobiDB-lite"/>
    </source>
</evidence>
<organism evidence="2 3">
    <name type="scientific">Mollisia scopiformis</name>
    <name type="common">Conifer needle endophyte fungus</name>
    <name type="synonym">Phialocephala scopiformis</name>
    <dbReference type="NCBI Taxonomy" id="149040"/>
    <lineage>
        <taxon>Eukaryota</taxon>
        <taxon>Fungi</taxon>
        <taxon>Dikarya</taxon>
        <taxon>Ascomycota</taxon>
        <taxon>Pezizomycotina</taxon>
        <taxon>Leotiomycetes</taxon>
        <taxon>Helotiales</taxon>
        <taxon>Mollisiaceae</taxon>
        <taxon>Mollisia</taxon>
    </lineage>
</organism>
<feature type="region of interest" description="Disordered" evidence="1">
    <location>
        <begin position="200"/>
        <end position="306"/>
    </location>
</feature>
<dbReference type="InterPro" id="IPR018555">
    <property type="entry name" value="C630.06c-like"/>
</dbReference>
<feature type="compositionally biased region" description="Basic residues" evidence="1">
    <location>
        <begin position="263"/>
        <end position="277"/>
    </location>
</feature>
<dbReference type="OrthoDB" id="5425061at2759"/>
<accession>A0A194WU02</accession>
<feature type="region of interest" description="Disordered" evidence="1">
    <location>
        <begin position="123"/>
        <end position="155"/>
    </location>
</feature>
<feature type="compositionally biased region" description="Gly residues" evidence="1">
    <location>
        <begin position="283"/>
        <end position="294"/>
    </location>
</feature>
<proteinExistence type="predicted"/>
<feature type="region of interest" description="Disordered" evidence="1">
    <location>
        <begin position="1"/>
        <end position="90"/>
    </location>
</feature>
<feature type="compositionally biased region" description="Basic residues" evidence="1">
    <location>
        <begin position="222"/>
        <end position="241"/>
    </location>
</feature>
<feature type="compositionally biased region" description="Pro residues" evidence="1">
    <location>
        <begin position="66"/>
        <end position="78"/>
    </location>
</feature>
<feature type="compositionally biased region" description="Basic and acidic residues" evidence="1">
    <location>
        <begin position="242"/>
        <end position="262"/>
    </location>
</feature>
<evidence type="ECO:0000313" key="3">
    <source>
        <dbReference type="Proteomes" id="UP000070700"/>
    </source>
</evidence>
<dbReference type="AlphaFoldDB" id="A0A194WU02"/>
<reference evidence="2 3" key="1">
    <citation type="submission" date="2015-10" db="EMBL/GenBank/DDBJ databases">
        <title>Full genome of DAOMC 229536 Phialocephala scopiformis, a fungal endophyte of spruce producing the potent anti-insectan compound rugulosin.</title>
        <authorList>
            <consortium name="DOE Joint Genome Institute"/>
            <person name="Walker A.K."/>
            <person name="Frasz S.L."/>
            <person name="Seifert K.A."/>
            <person name="Miller J.D."/>
            <person name="Mondo S.J."/>
            <person name="Labutti K."/>
            <person name="Lipzen A."/>
            <person name="Dockter R."/>
            <person name="Kennedy M."/>
            <person name="Grigoriev I.V."/>
            <person name="Spatafora J.W."/>
        </authorList>
    </citation>
    <scope>NUCLEOTIDE SEQUENCE [LARGE SCALE GENOMIC DNA]</scope>
    <source>
        <strain evidence="2 3">CBS 120377</strain>
    </source>
</reference>
<feature type="compositionally biased region" description="Basic and acidic residues" evidence="1">
    <location>
        <begin position="296"/>
        <end position="306"/>
    </location>
</feature>
<dbReference type="Proteomes" id="UP000070700">
    <property type="component" value="Unassembled WGS sequence"/>
</dbReference>
<dbReference type="InParanoid" id="A0A194WU02"/>
<feature type="compositionally biased region" description="Low complexity" evidence="1">
    <location>
        <begin position="79"/>
        <end position="90"/>
    </location>
</feature>
<dbReference type="EMBL" id="KQ947426">
    <property type="protein sequence ID" value="KUJ11435.1"/>
    <property type="molecule type" value="Genomic_DNA"/>
</dbReference>
<dbReference type="GeneID" id="28832704"/>
<keyword evidence="3" id="KW-1185">Reference proteome</keyword>
<gene>
    <name evidence="2" type="ORF">LY89DRAFT_786371</name>
</gene>
<protein>
    <submittedName>
        <fullName evidence="2">Uncharacterized protein</fullName>
    </submittedName>
</protein>
<name>A0A194WU02_MOLSC</name>